<dbReference type="InterPro" id="IPR000917">
    <property type="entry name" value="Sulfatase_N"/>
</dbReference>
<gene>
    <name evidence="6" type="ORF">EAS64_35175</name>
</gene>
<name>A0A6P2BNR0_9ACTN</name>
<keyword evidence="3" id="KW-0378">Hydrolase</keyword>
<dbReference type="InterPro" id="IPR017850">
    <property type="entry name" value="Alkaline_phosphatase_core_sf"/>
</dbReference>
<accession>A0A6P2BNR0</accession>
<dbReference type="OrthoDB" id="9777306at2"/>
<proteinExistence type="inferred from homology"/>
<sequence>MIGHPEPPKGAPNVLLVLIDDAGFGNPSTFGGPINTPNYTRMAEAGLHYNRFHVTALCSPTRAALLTGRNNHTVGFGSVGEFSSGFPGYTATVPRDCTPWPRTLAENGYSTAAFGKWHLTPDGQQGPAGPFERWPNGWGFDYFYGFLGGDAGQWDPCLAENQKIIGTPAAFYDKDNPYYLPDAMADKTVEWLHGVRGQDARKPFFVYFSTGCSHAPHHVAPQWADKYRGKFDQGWDRLREETFARQKELGVIPADAELTPRDAAFPAWDSVPGKLKAYYARQMEVYAGYSENADYNVGRVIDAIDELGELDDTLIIWIWGDNGASMEGTITGSFNEMTMQNGIPLTDEMQLQLAERYGGIGAWGGQMMDPHYSAAWAWAGNTPFQWGKQVGSRLGGTRNPMVIHWPARITEGGALRSHFTHAIDVGPTILDIAGIPAPSHVDGIGQEPLHGVTFADSLTDAAAPERHTQQYFETMGNRAMYKDGWWLAVKTKRIPWVITPDALRPYAPGVWDPDADPAELYYLPDDFTQAKDLAADHPGKVAELRELFWAEAEKYKALPLLATLSAFFGILPPIPDAAPVEYRGDVQNIMSGMIPRIYNHSYTISAELLVPAEGAEGVIVAEADHLGGFSLWVADGKLTHTYSMMGVFIYRQQADEPLPSGEVTVRMEFAADAPTPATGGEVTLYINDRTVGKGRMDHTVPIRFSAYAGMDIGRDNGGVVDLSYADKKPFAFTGTIKKVTFDVKPHPAAQDEEALHAAAHHGRAAHALAQ</sequence>
<comment type="caution">
    <text evidence="6">The sequence shown here is derived from an EMBL/GenBank/DDBJ whole genome shotgun (WGS) entry which is preliminary data.</text>
</comment>
<dbReference type="Proteomes" id="UP000460272">
    <property type="component" value="Unassembled WGS sequence"/>
</dbReference>
<evidence type="ECO:0000256" key="1">
    <source>
        <dbReference type="ARBA" id="ARBA00008779"/>
    </source>
</evidence>
<dbReference type="Gene3D" id="3.30.1120.10">
    <property type="match status" value="1"/>
</dbReference>
<keyword evidence="2" id="KW-0479">Metal-binding</keyword>
<dbReference type="Pfam" id="PF00884">
    <property type="entry name" value="Sulfatase"/>
    <property type="match status" value="1"/>
</dbReference>
<feature type="domain" description="Sulfatase N-terminal" evidence="5">
    <location>
        <begin position="12"/>
        <end position="435"/>
    </location>
</feature>
<dbReference type="PANTHER" id="PTHR42693:SF43">
    <property type="entry name" value="BLL2667 PROTEIN"/>
    <property type="match status" value="1"/>
</dbReference>
<dbReference type="EMBL" id="RPFW01000008">
    <property type="protein sequence ID" value="TVZ00624.1"/>
    <property type="molecule type" value="Genomic_DNA"/>
</dbReference>
<dbReference type="AlphaFoldDB" id="A0A6P2BNR0"/>
<dbReference type="PANTHER" id="PTHR42693">
    <property type="entry name" value="ARYLSULFATASE FAMILY MEMBER"/>
    <property type="match status" value="1"/>
</dbReference>
<evidence type="ECO:0000256" key="2">
    <source>
        <dbReference type="ARBA" id="ARBA00022723"/>
    </source>
</evidence>
<dbReference type="InterPro" id="IPR050738">
    <property type="entry name" value="Sulfatase"/>
</dbReference>
<keyword evidence="4" id="KW-0106">Calcium</keyword>
<dbReference type="Gene3D" id="3.40.720.10">
    <property type="entry name" value="Alkaline Phosphatase, subunit A"/>
    <property type="match status" value="1"/>
</dbReference>
<dbReference type="InterPro" id="IPR024607">
    <property type="entry name" value="Sulfatase_CS"/>
</dbReference>
<dbReference type="SUPFAM" id="SSF53649">
    <property type="entry name" value="Alkaline phosphatase-like"/>
    <property type="match status" value="1"/>
</dbReference>
<evidence type="ECO:0000256" key="3">
    <source>
        <dbReference type="ARBA" id="ARBA00022801"/>
    </source>
</evidence>
<organism evidence="6 7">
    <name type="scientific">Trebonia kvetii</name>
    <dbReference type="NCBI Taxonomy" id="2480626"/>
    <lineage>
        <taxon>Bacteria</taxon>
        <taxon>Bacillati</taxon>
        <taxon>Actinomycetota</taxon>
        <taxon>Actinomycetes</taxon>
        <taxon>Streptosporangiales</taxon>
        <taxon>Treboniaceae</taxon>
        <taxon>Trebonia</taxon>
    </lineage>
</organism>
<evidence type="ECO:0000259" key="5">
    <source>
        <dbReference type="Pfam" id="PF00884"/>
    </source>
</evidence>
<evidence type="ECO:0000256" key="4">
    <source>
        <dbReference type="ARBA" id="ARBA00022837"/>
    </source>
</evidence>
<dbReference type="CDD" id="cd16025">
    <property type="entry name" value="PAS_like"/>
    <property type="match status" value="1"/>
</dbReference>
<evidence type="ECO:0000313" key="6">
    <source>
        <dbReference type="EMBL" id="TVZ00624.1"/>
    </source>
</evidence>
<dbReference type="GO" id="GO:0046872">
    <property type="term" value="F:metal ion binding"/>
    <property type="evidence" value="ECO:0007669"/>
    <property type="project" value="UniProtKB-KW"/>
</dbReference>
<protein>
    <submittedName>
        <fullName evidence="6">Arylsulfatase</fullName>
    </submittedName>
</protein>
<keyword evidence="7" id="KW-1185">Reference proteome</keyword>
<dbReference type="GO" id="GO:0016787">
    <property type="term" value="F:hydrolase activity"/>
    <property type="evidence" value="ECO:0007669"/>
    <property type="project" value="UniProtKB-KW"/>
</dbReference>
<dbReference type="PROSITE" id="PS00523">
    <property type="entry name" value="SULFATASE_1"/>
    <property type="match status" value="1"/>
</dbReference>
<evidence type="ECO:0000313" key="7">
    <source>
        <dbReference type="Proteomes" id="UP000460272"/>
    </source>
</evidence>
<reference evidence="6 7" key="1">
    <citation type="submission" date="2018-11" db="EMBL/GenBank/DDBJ databases">
        <title>Trebonia kvetii gen.nov., sp.nov., a novel acidophilic actinobacterium, and proposal of the new actinobacterial family Treboniaceae fam. nov.</title>
        <authorList>
            <person name="Rapoport D."/>
            <person name="Sagova-Mareckova M."/>
            <person name="Sedlacek I."/>
            <person name="Provaznik J."/>
            <person name="Kralova S."/>
            <person name="Pavlinic D."/>
            <person name="Benes V."/>
            <person name="Kopecky J."/>
        </authorList>
    </citation>
    <scope>NUCLEOTIDE SEQUENCE [LARGE SCALE GENOMIC DNA]</scope>
    <source>
        <strain evidence="6 7">15Tr583</strain>
    </source>
</reference>
<comment type="similarity">
    <text evidence="1">Belongs to the sulfatase family.</text>
</comment>